<dbReference type="AlphaFoldDB" id="A0A842AEP6"/>
<gene>
    <name evidence="2" type="ORF">HB904_04045</name>
</gene>
<keyword evidence="1" id="KW-0472">Membrane</keyword>
<dbReference type="RefSeq" id="WP_185434239.1">
    <property type="nucleotide sequence ID" value="NZ_JAARSH010000002.1"/>
</dbReference>
<dbReference type="Proteomes" id="UP000574104">
    <property type="component" value="Unassembled WGS sequence"/>
</dbReference>
<protein>
    <submittedName>
        <fullName evidence="2">Uncharacterized protein</fullName>
    </submittedName>
</protein>
<evidence type="ECO:0000313" key="3">
    <source>
        <dbReference type="Proteomes" id="UP000574104"/>
    </source>
</evidence>
<accession>A0A842AEP6</accession>
<sequence length="65" mass="7666">MLILIIVASIVTSSIVSFIWMKWFMHNLYKWMDEFFKEETDFIESNLYVSSKEQSAHLAGDEVSE</sequence>
<keyword evidence="1" id="KW-1133">Transmembrane helix</keyword>
<dbReference type="EMBL" id="JAARSH010000002">
    <property type="protein sequence ID" value="MBC1615344.1"/>
    <property type="molecule type" value="Genomic_DNA"/>
</dbReference>
<reference evidence="2 3" key="1">
    <citation type="submission" date="2020-03" db="EMBL/GenBank/DDBJ databases">
        <title>Soil Listeria distribution.</title>
        <authorList>
            <person name="Liao J."/>
            <person name="Wiedmann M."/>
        </authorList>
    </citation>
    <scope>NUCLEOTIDE SEQUENCE [LARGE SCALE GENOMIC DNA]</scope>
    <source>
        <strain evidence="2 3">FSL L7-1299</strain>
    </source>
</reference>
<feature type="transmembrane region" description="Helical" evidence="1">
    <location>
        <begin position="6"/>
        <end position="25"/>
    </location>
</feature>
<comment type="caution">
    <text evidence="2">The sequence shown here is derived from an EMBL/GenBank/DDBJ whole genome shotgun (WGS) entry which is preliminary data.</text>
</comment>
<keyword evidence="1" id="KW-0812">Transmembrane</keyword>
<organism evidence="2 3">
    <name type="scientific">Listeria booriae</name>
    <dbReference type="NCBI Taxonomy" id="1552123"/>
    <lineage>
        <taxon>Bacteria</taxon>
        <taxon>Bacillati</taxon>
        <taxon>Bacillota</taxon>
        <taxon>Bacilli</taxon>
        <taxon>Bacillales</taxon>
        <taxon>Listeriaceae</taxon>
        <taxon>Listeria</taxon>
    </lineage>
</organism>
<name>A0A842AEP6_9LIST</name>
<evidence type="ECO:0000256" key="1">
    <source>
        <dbReference type="SAM" id="Phobius"/>
    </source>
</evidence>
<proteinExistence type="predicted"/>
<evidence type="ECO:0000313" key="2">
    <source>
        <dbReference type="EMBL" id="MBC1615344.1"/>
    </source>
</evidence>